<gene>
    <name evidence="1" type="ordered locus">Huta_1628</name>
</gene>
<keyword evidence="2" id="KW-1185">Reference proteome</keyword>
<dbReference type="Pfam" id="PF23367">
    <property type="entry name" value="DUF7091"/>
    <property type="match status" value="1"/>
</dbReference>
<dbReference type="KEGG" id="hut:Huta_1628"/>
<reference evidence="1 2" key="1">
    <citation type="journal article" date="2009" name="Stand. Genomic Sci.">
        <title>Complete genome sequence of Halorhabdus utahensis type strain (AX-2).</title>
        <authorList>
            <person name="Anderson I."/>
            <person name="Tindall B.J."/>
            <person name="Pomrenke H."/>
            <person name="Goker M."/>
            <person name="Lapidus A."/>
            <person name="Nolan M."/>
            <person name="Copeland A."/>
            <person name="Glavina Del Rio T."/>
            <person name="Chen F."/>
            <person name="Tice H."/>
            <person name="Cheng J.F."/>
            <person name="Lucas S."/>
            <person name="Chertkov O."/>
            <person name="Bruce D."/>
            <person name="Brettin T."/>
            <person name="Detter J.C."/>
            <person name="Han C."/>
            <person name="Goodwin L."/>
            <person name="Land M."/>
            <person name="Hauser L."/>
            <person name="Chang Y.J."/>
            <person name="Jeffries C.D."/>
            <person name="Pitluck S."/>
            <person name="Pati A."/>
            <person name="Mavromatis K."/>
            <person name="Ivanova N."/>
            <person name="Ovchinnikova G."/>
            <person name="Chen A."/>
            <person name="Palaniappan K."/>
            <person name="Chain P."/>
            <person name="Rohde M."/>
            <person name="Bristow J."/>
            <person name="Eisen J.A."/>
            <person name="Markowitz V."/>
            <person name="Hugenholtz P."/>
            <person name="Kyrpides N.C."/>
            <person name="Klenk H.P."/>
        </authorList>
    </citation>
    <scope>NUCLEOTIDE SEQUENCE [LARGE SCALE GENOMIC DNA]</scope>
    <source>
        <strain evidence="2">DSM 12940 / JCM 11049 / AX-2</strain>
    </source>
</reference>
<dbReference type="STRING" id="519442.Huta_1628"/>
<proteinExistence type="predicted"/>
<protein>
    <submittedName>
        <fullName evidence="1">Uncharacterized protein</fullName>
    </submittedName>
</protein>
<name>C7NQ58_HALUD</name>
<dbReference type="Proteomes" id="UP000002071">
    <property type="component" value="Chromosome"/>
</dbReference>
<organism evidence="1 2">
    <name type="scientific">Halorhabdus utahensis (strain DSM 12940 / JCM 11049 / AX-2)</name>
    <dbReference type="NCBI Taxonomy" id="519442"/>
    <lineage>
        <taxon>Archaea</taxon>
        <taxon>Methanobacteriati</taxon>
        <taxon>Methanobacteriota</taxon>
        <taxon>Stenosarchaea group</taxon>
        <taxon>Halobacteria</taxon>
        <taxon>Halobacteriales</taxon>
        <taxon>Haloarculaceae</taxon>
        <taxon>Halorhabdus</taxon>
    </lineage>
</organism>
<dbReference type="GeneID" id="8383907"/>
<dbReference type="HOGENOM" id="CLU_2284981_0_0_2"/>
<accession>C7NQ58</accession>
<dbReference type="AlphaFoldDB" id="C7NQ58"/>
<dbReference type="eggNOG" id="arCOG04729">
    <property type="taxonomic scope" value="Archaea"/>
</dbReference>
<evidence type="ECO:0000313" key="2">
    <source>
        <dbReference type="Proteomes" id="UP000002071"/>
    </source>
</evidence>
<dbReference type="EMBL" id="CP001687">
    <property type="protein sequence ID" value="ACV11802.1"/>
    <property type="molecule type" value="Genomic_DNA"/>
</dbReference>
<dbReference type="RefSeq" id="WP_015789375.1">
    <property type="nucleotide sequence ID" value="NC_013158.1"/>
</dbReference>
<dbReference type="InterPro" id="IPR055517">
    <property type="entry name" value="DUF7091"/>
</dbReference>
<dbReference type="OrthoDB" id="213643at2157"/>
<sequence length="101" mass="11292">MAEDEQSLPGFLRSSLQSAGQQLAEARRAYENAKHTARTDLPLAEDGQARIVCRRYAERRAVKIDEDGQPDCFDVEHPDCRGCVEDVRAGTVETWEPEESG</sequence>
<evidence type="ECO:0000313" key="1">
    <source>
        <dbReference type="EMBL" id="ACV11802.1"/>
    </source>
</evidence>